<dbReference type="Gene3D" id="3.30.9.10">
    <property type="entry name" value="D-Amino Acid Oxidase, subunit A, domain 2"/>
    <property type="match status" value="1"/>
</dbReference>
<sequence>MPLENVHGTPMFTKNSKIKKQYEYLTEDLDTEVIIVGGGVTGSIVGYYFSKANISAVILEKERVAHCSTSITTSLLQYELDSNARQLEEYTTLDNVIMSYKLGLKALDEIDEFIKKYGNKCKYQRKDTLLYTSKDEEIKEMKAEYEIRKKAGIDVKYISKEDNPFSINLKGGVYGVNGGAQLDPYEYTHELLDVSCNMGLKVYENTEVIDIKYLQDSVEVITSYGYKVKGKKVIIATGYNTERFTKRNFGYKTVTYNIVTKPVDRFDGWFNKVLIRDNCDPYNYFRTTEDNRIIAGGEDIDFYNNILNEKVAKEKYEILLNRIKNMFPKINSIESEYEYCGGFISSQDNLGFFGEDPNHKNLWYCLGYGANGILFAILGGMMLSKFYKGEIDDNMKLFKVDRFDK</sequence>
<accession>A0AAX2ZCL4</accession>
<protein>
    <submittedName>
        <fullName evidence="3">FAD-binding oxidoreductase</fullName>
    </submittedName>
</protein>
<dbReference type="Proteomes" id="UP001198983">
    <property type="component" value="Chromosome"/>
</dbReference>
<dbReference type="SUPFAM" id="SSF51905">
    <property type="entry name" value="FAD/NAD(P)-binding domain"/>
    <property type="match status" value="1"/>
</dbReference>
<dbReference type="PANTHER" id="PTHR13847:SF201">
    <property type="entry name" value="PUTATIBE OXIDOREDUCTASE"/>
    <property type="match status" value="1"/>
</dbReference>
<dbReference type="PANTHER" id="PTHR13847">
    <property type="entry name" value="SARCOSINE DEHYDROGENASE-RELATED"/>
    <property type="match status" value="1"/>
</dbReference>
<proteinExistence type="predicted"/>
<dbReference type="InterPro" id="IPR036188">
    <property type="entry name" value="FAD/NAD-bd_sf"/>
</dbReference>
<dbReference type="Pfam" id="PF01266">
    <property type="entry name" value="DAO"/>
    <property type="match status" value="1"/>
</dbReference>
<dbReference type="AlphaFoldDB" id="A0AAX2ZCL4"/>
<keyword evidence="1" id="KW-0472">Membrane</keyword>
<dbReference type="InterPro" id="IPR006076">
    <property type="entry name" value="FAD-dep_OxRdtase"/>
</dbReference>
<evidence type="ECO:0000259" key="2">
    <source>
        <dbReference type="Pfam" id="PF01266"/>
    </source>
</evidence>
<keyword evidence="4" id="KW-1185">Reference proteome</keyword>
<dbReference type="KEGG" id="tem:JW646_10610"/>
<feature type="domain" description="FAD dependent oxidoreductase" evidence="2">
    <location>
        <begin position="33"/>
        <end position="384"/>
    </location>
</feature>
<dbReference type="EMBL" id="CP081135">
    <property type="protein sequence ID" value="UEL46107.1"/>
    <property type="molecule type" value="Genomic_DNA"/>
</dbReference>
<gene>
    <name evidence="3" type="ORF">JW646_10610</name>
</gene>
<dbReference type="RefSeq" id="WP_228415179.1">
    <property type="nucleotide sequence ID" value="NZ_CP081135.1"/>
</dbReference>
<name>A0AAX2ZCL4_9FIRM</name>
<keyword evidence="1" id="KW-1133">Transmembrane helix</keyword>
<evidence type="ECO:0000313" key="3">
    <source>
        <dbReference type="EMBL" id="UEL46107.1"/>
    </source>
</evidence>
<evidence type="ECO:0000256" key="1">
    <source>
        <dbReference type="SAM" id="Phobius"/>
    </source>
</evidence>
<evidence type="ECO:0000313" key="4">
    <source>
        <dbReference type="Proteomes" id="UP001198983"/>
    </source>
</evidence>
<dbReference type="GO" id="GO:0005737">
    <property type="term" value="C:cytoplasm"/>
    <property type="evidence" value="ECO:0007669"/>
    <property type="project" value="TreeGrafter"/>
</dbReference>
<organism evidence="3 4">
    <name type="scientific">Terrisporobacter hibernicus</name>
    <dbReference type="NCBI Taxonomy" id="2813371"/>
    <lineage>
        <taxon>Bacteria</taxon>
        <taxon>Bacillati</taxon>
        <taxon>Bacillota</taxon>
        <taxon>Clostridia</taxon>
        <taxon>Peptostreptococcales</taxon>
        <taxon>Peptostreptococcaceae</taxon>
        <taxon>Terrisporobacter</taxon>
    </lineage>
</organism>
<reference evidence="3 4" key="1">
    <citation type="journal article" date="2023" name="Int. J. Syst. Evol. Microbiol.">
        <title>Terrisporobacter hibernicus sp. nov., isolated from bovine faeces in Northern Ireland.</title>
        <authorList>
            <person name="Mitchell M."/>
            <person name="Nguyen S.V."/>
            <person name="Connor M."/>
            <person name="Fairley D.J."/>
            <person name="Donoghue O."/>
            <person name="Marshall H."/>
            <person name="Koolman L."/>
            <person name="McMullan G."/>
            <person name="Schaffer K.E."/>
            <person name="McGrath J.W."/>
            <person name="Fanning S."/>
        </authorList>
    </citation>
    <scope>NUCLEOTIDE SEQUENCE [LARGE SCALE GENOMIC DNA]</scope>
    <source>
        <strain evidence="3 4">MCA3</strain>
    </source>
</reference>
<keyword evidence="1" id="KW-0812">Transmembrane</keyword>
<feature type="transmembrane region" description="Helical" evidence="1">
    <location>
        <begin position="366"/>
        <end position="387"/>
    </location>
</feature>
<dbReference type="Gene3D" id="3.50.50.60">
    <property type="entry name" value="FAD/NAD(P)-binding domain"/>
    <property type="match status" value="1"/>
</dbReference>